<dbReference type="PROSITE" id="PS50097">
    <property type="entry name" value="BTB"/>
    <property type="match status" value="1"/>
</dbReference>
<accession>A0A1S3IGR1</accession>
<feature type="domain" description="BTB" evidence="3">
    <location>
        <begin position="8"/>
        <end position="76"/>
    </location>
</feature>
<gene>
    <name evidence="5" type="primary">LOC106163883</name>
</gene>
<dbReference type="OrthoDB" id="6086527at2759"/>
<comment type="subcellular location">
    <subcellularLocation>
        <location evidence="1">Cytoplasm</location>
    </subcellularLocation>
</comment>
<dbReference type="SUPFAM" id="SSF54695">
    <property type="entry name" value="POZ domain"/>
    <property type="match status" value="1"/>
</dbReference>
<dbReference type="InterPro" id="IPR012983">
    <property type="entry name" value="PHR"/>
</dbReference>
<dbReference type="PANTHER" id="PTHR45774">
    <property type="entry name" value="BTB/POZ DOMAIN-CONTAINING"/>
    <property type="match status" value="1"/>
</dbReference>
<dbReference type="PANTHER" id="PTHR45774:SF3">
    <property type="entry name" value="BTB (POZ) DOMAIN-CONTAINING 2B-RELATED"/>
    <property type="match status" value="1"/>
</dbReference>
<dbReference type="InterPro" id="IPR000210">
    <property type="entry name" value="BTB/POZ_dom"/>
</dbReference>
<dbReference type="InterPro" id="IPR038648">
    <property type="entry name" value="PHR_sf"/>
</dbReference>
<evidence type="ECO:0000256" key="2">
    <source>
        <dbReference type="ARBA" id="ARBA00022490"/>
    </source>
</evidence>
<dbReference type="Proteomes" id="UP000085678">
    <property type="component" value="Unplaced"/>
</dbReference>
<keyword evidence="2" id="KW-0963">Cytoplasm</keyword>
<protein>
    <submittedName>
        <fullName evidence="5">BTB/POZ domain-containing protein 6 isoform X2</fullName>
    </submittedName>
</protein>
<dbReference type="Gene3D" id="2.60.120.820">
    <property type="entry name" value="PHR domain"/>
    <property type="match status" value="1"/>
</dbReference>
<dbReference type="SMART" id="SM00875">
    <property type="entry name" value="BACK"/>
    <property type="match status" value="1"/>
</dbReference>
<dbReference type="RefSeq" id="XP_013397051.1">
    <property type="nucleotide sequence ID" value="XM_013541597.1"/>
</dbReference>
<dbReference type="GO" id="GO:0022008">
    <property type="term" value="P:neurogenesis"/>
    <property type="evidence" value="ECO:0007669"/>
    <property type="project" value="TreeGrafter"/>
</dbReference>
<dbReference type="GeneID" id="106163883"/>
<reference evidence="5" key="1">
    <citation type="submission" date="2025-08" db="UniProtKB">
        <authorList>
            <consortium name="RefSeq"/>
        </authorList>
    </citation>
    <scope>IDENTIFICATION</scope>
    <source>
        <tissue evidence="5">Gonads</tissue>
    </source>
</reference>
<dbReference type="Pfam" id="PF07707">
    <property type="entry name" value="BACK"/>
    <property type="match status" value="1"/>
</dbReference>
<proteinExistence type="predicted"/>
<dbReference type="Gene3D" id="3.30.710.10">
    <property type="entry name" value="Potassium Channel Kv1.1, Chain A"/>
    <property type="match status" value="1"/>
</dbReference>
<dbReference type="AlphaFoldDB" id="A0A1S3IGR1"/>
<dbReference type="Gene3D" id="1.25.40.420">
    <property type="match status" value="1"/>
</dbReference>
<dbReference type="InterPro" id="IPR011705">
    <property type="entry name" value="BACK"/>
</dbReference>
<organism evidence="4 5">
    <name type="scientific">Lingula anatina</name>
    <name type="common">Brachiopod</name>
    <name type="synonym">Lingula unguis</name>
    <dbReference type="NCBI Taxonomy" id="7574"/>
    <lineage>
        <taxon>Eukaryota</taxon>
        <taxon>Metazoa</taxon>
        <taxon>Spiralia</taxon>
        <taxon>Lophotrochozoa</taxon>
        <taxon>Brachiopoda</taxon>
        <taxon>Linguliformea</taxon>
        <taxon>Lingulata</taxon>
        <taxon>Lingulida</taxon>
        <taxon>Linguloidea</taxon>
        <taxon>Lingulidae</taxon>
        <taxon>Lingula</taxon>
    </lineage>
</organism>
<keyword evidence="4" id="KW-1185">Reference proteome</keyword>
<dbReference type="InterPro" id="IPR011333">
    <property type="entry name" value="SKP1/BTB/POZ_sf"/>
</dbReference>
<evidence type="ECO:0000313" key="5">
    <source>
        <dbReference type="RefSeq" id="XP_013397051.1"/>
    </source>
</evidence>
<sequence>MLEKGIASDVSFIVGEEQEPIPAHKYMLVSRSSVFFTMFYGTLAEKQPEIVVPELDKESFMVVLRYIYFEECNITPLNVMAVLYAAKKYLLSGLIRHCQGYLQESMDDENVCTILEQSLSFGEADLLDKCLQYIDINTETVLKCESFLHIKQETLTLILSRDTLRSPESGVYEACCRWAESECKRQDLELIGTNFRLVLGNCLYLIRFPLLSVQFFNSKVVQKGILREEESKEVLDYLITGNRVNVPFPTSRRCLPKQENSKLQKCKRFRNSESGWVVNGRETDAIVFCCDTNILLYGVGLYGPEEKGLSTEYNVKLQISDLNGLCLYDRQDICKVKMKSDIYQFDMGMAGVELEANVWYILSVVINGLPTRKGYDGLKFVKSGNASFEFASTSRSTNSTDVEEGQIPELYFAELREKDG</sequence>
<dbReference type="Pfam" id="PF00651">
    <property type="entry name" value="BTB"/>
    <property type="match status" value="1"/>
</dbReference>
<dbReference type="GO" id="GO:0005829">
    <property type="term" value="C:cytosol"/>
    <property type="evidence" value="ECO:0007669"/>
    <property type="project" value="TreeGrafter"/>
</dbReference>
<dbReference type="SMART" id="SM00225">
    <property type="entry name" value="BTB"/>
    <property type="match status" value="1"/>
</dbReference>
<dbReference type="Pfam" id="PF08005">
    <property type="entry name" value="PHR"/>
    <property type="match status" value="1"/>
</dbReference>
<evidence type="ECO:0000313" key="4">
    <source>
        <dbReference type="Proteomes" id="UP000085678"/>
    </source>
</evidence>
<evidence type="ECO:0000259" key="3">
    <source>
        <dbReference type="PROSITE" id="PS50097"/>
    </source>
</evidence>
<name>A0A1S3IGR1_LINAN</name>
<evidence type="ECO:0000256" key="1">
    <source>
        <dbReference type="ARBA" id="ARBA00004496"/>
    </source>
</evidence>